<evidence type="ECO:0000313" key="9">
    <source>
        <dbReference type="Proteomes" id="UP000184196"/>
    </source>
</evidence>
<feature type="domain" description="Flagellar hook-associated protein 2 C-terminal" evidence="7">
    <location>
        <begin position="248"/>
        <end position="513"/>
    </location>
</feature>
<protein>
    <recommendedName>
        <fullName evidence="5">Flagellar hook-associated protein 2</fullName>
        <shortName evidence="5">HAP2</shortName>
    </recommendedName>
    <alternativeName>
        <fullName evidence="5">Flagellar cap protein</fullName>
    </alternativeName>
</protein>
<keyword evidence="8" id="KW-0282">Flagellum</keyword>
<evidence type="ECO:0000256" key="5">
    <source>
        <dbReference type="RuleBase" id="RU362066"/>
    </source>
</evidence>
<gene>
    <name evidence="8" type="ORF">SAMN02745218_00731</name>
</gene>
<dbReference type="Proteomes" id="UP000184196">
    <property type="component" value="Unassembled WGS sequence"/>
</dbReference>
<proteinExistence type="inferred from homology"/>
<dbReference type="InterPro" id="IPR040026">
    <property type="entry name" value="FliD"/>
</dbReference>
<keyword evidence="9" id="KW-1185">Reference proteome</keyword>
<dbReference type="GO" id="GO:0009421">
    <property type="term" value="C:bacterial-type flagellum filament cap"/>
    <property type="evidence" value="ECO:0007669"/>
    <property type="project" value="InterPro"/>
</dbReference>
<dbReference type="EMBL" id="FQUW01000008">
    <property type="protein sequence ID" value="SHE72112.1"/>
    <property type="molecule type" value="Genomic_DNA"/>
</dbReference>
<name>A0A1M4VTH2_9FIRM</name>
<dbReference type="OrthoDB" id="9776025at2"/>
<dbReference type="RefSeq" id="WP_073163281.1">
    <property type="nucleotide sequence ID" value="NZ_FQUW01000008.1"/>
</dbReference>
<dbReference type="PANTHER" id="PTHR30288:SF0">
    <property type="entry name" value="FLAGELLAR HOOK-ASSOCIATED PROTEIN 2"/>
    <property type="match status" value="1"/>
</dbReference>
<keyword evidence="8" id="KW-0966">Cell projection</keyword>
<comment type="similarity">
    <text evidence="1 5">Belongs to the FliD family.</text>
</comment>
<reference evidence="9" key="1">
    <citation type="submission" date="2016-11" db="EMBL/GenBank/DDBJ databases">
        <authorList>
            <person name="Varghese N."/>
            <person name="Submissions S."/>
        </authorList>
    </citation>
    <scope>NUCLEOTIDE SEQUENCE [LARGE SCALE GENOMIC DNA]</scope>
    <source>
        <strain evidence="9">DSM 11792</strain>
    </source>
</reference>
<dbReference type="GO" id="GO:0005576">
    <property type="term" value="C:extracellular region"/>
    <property type="evidence" value="ECO:0007669"/>
    <property type="project" value="UniProtKB-SubCell"/>
</dbReference>
<sequence length="528" mass="57968">MVSSLYTSSSLRIGGLASGIDTDSIIKELMKAQRIPLDRLNQDRQILLWQQEDYRAIYDSLRSFRDKVFNMKLQATYLAKKASSSNEAAVTATANPTATPGTYTVTVNKLATGVSKVSQIKLNDETKDGTILTLAEQFGITGTISFALEGSKGKKGTDYFNFDTTKDTIYDVVKKINDADLGITASYDSNLNRFILATTSTGTTAIIKVTEDSSYFLSGDKDLKDPTQKNGNNYLKLLLKGDGTADTGQDAEFNLSIGDATVQNYTSPTNTPTVAGITLTLKQGGGTSATITVSNDTDAVFNAIKDFVNAYNELIDKINKKLTEPRYRDYLPLTDEQREQLSDEQEKKWEEKARSGLLRGDSLLESVVSRMRATMSAIVPGLAAGCDALADVGITTLSYEERGKLYIDEAKLKDALQKDPDGVMNLFTKSAEKYAEKGIAMRLYDDVNSAMDLISDRAGTSSSYSTADNSAIGRQIAAVNERISIMEERLQQLEDRYWRQFTAMEQAIQQMNAQSAWLAMQLGMGQGR</sequence>
<dbReference type="GO" id="GO:0009424">
    <property type="term" value="C:bacterial-type flagellum hook"/>
    <property type="evidence" value="ECO:0007669"/>
    <property type="project" value="UniProtKB-UniRule"/>
</dbReference>
<dbReference type="AlphaFoldDB" id="A0A1M4VTH2"/>
<accession>A0A1M4VTH2</accession>
<evidence type="ECO:0000259" key="6">
    <source>
        <dbReference type="Pfam" id="PF02465"/>
    </source>
</evidence>
<dbReference type="Pfam" id="PF02465">
    <property type="entry name" value="FliD_N"/>
    <property type="match status" value="1"/>
</dbReference>
<keyword evidence="3" id="KW-0175">Coiled coil</keyword>
<comment type="function">
    <text evidence="5">Required for morphogenesis and for the elongation of the flagellar filament by facilitating polymerization of the flagellin monomers at the tip of growing filament. Forms a capping structure, which prevents flagellin subunits (transported through the central channel of the flagellum) from leaking out without polymerization at the distal end.</text>
</comment>
<keyword evidence="4 5" id="KW-0975">Bacterial flagellum</keyword>
<evidence type="ECO:0000259" key="7">
    <source>
        <dbReference type="Pfam" id="PF07195"/>
    </source>
</evidence>
<feature type="domain" description="Flagellar hook-associated protein 2 N-terminal" evidence="6">
    <location>
        <begin position="18"/>
        <end position="112"/>
    </location>
</feature>
<dbReference type="GO" id="GO:0071973">
    <property type="term" value="P:bacterial-type flagellum-dependent cell motility"/>
    <property type="evidence" value="ECO:0007669"/>
    <property type="project" value="TreeGrafter"/>
</dbReference>
<keyword evidence="8" id="KW-0969">Cilium</keyword>
<dbReference type="InterPro" id="IPR003481">
    <property type="entry name" value="FliD_N"/>
</dbReference>
<evidence type="ECO:0000256" key="4">
    <source>
        <dbReference type="ARBA" id="ARBA00023143"/>
    </source>
</evidence>
<keyword evidence="5" id="KW-0964">Secreted</keyword>
<dbReference type="PANTHER" id="PTHR30288">
    <property type="entry name" value="FLAGELLAR CAP/ASSEMBLY PROTEIN FLID"/>
    <property type="match status" value="1"/>
</dbReference>
<evidence type="ECO:0000256" key="1">
    <source>
        <dbReference type="ARBA" id="ARBA00009764"/>
    </source>
</evidence>
<evidence type="ECO:0000256" key="2">
    <source>
        <dbReference type="ARBA" id="ARBA00011255"/>
    </source>
</evidence>
<dbReference type="Pfam" id="PF07195">
    <property type="entry name" value="FliD_C"/>
    <property type="match status" value="1"/>
</dbReference>
<evidence type="ECO:0000256" key="3">
    <source>
        <dbReference type="ARBA" id="ARBA00023054"/>
    </source>
</evidence>
<dbReference type="InterPro" id="IPR010809">
    <property type="entry name" value="FliD_C"/>
</dbReference>
<comment type="subunit">
    <text evidence="2 5">Homopentamer.</text>
</comment>
<comment type="subcellular location">
    <subcellularLocation>
        <location evidence="5">Secreted</location>
    </subcellularLocation>
    <subcellularLocation>
        <location evidence="5">Bacterial flagellum</location>
    </subcellularLocation>
</comment>
<evidence type="ECO:0000313" key="8">
    <source>
        <dbReference type="EMBL" id="SHE72112.1"/>
    </source>
</evidence>
<dbReference type="GO" id="GO:0007155">
    <property type="term" value="P:cell adhesion"/>
    <property type="evidence" value="ECO:0007669"/>
    <property type="project" value="InterPro"/>
</dbReference>
<dbReference type="NCBIfam" id="NF005833">
    <property type="entry name" value="PRK07737.1"/>
    <property type="match status" value="1"/>
</dbReference>
<organism evidence="8 9">
    <name type="scientific">Desulfofundulus australicus DSM 11792</name>
    <dbReference type="NCBI Taxonomy" id="1121425"/>
    <lineage>
        <taxon>Bacteria</taxon>
        <taxon>Bacillati</taxon>
        <taxon>Bacillota</taxon>
        <taxon>Clostridia</taxon>
        <taxon>Eubacteriales</taxon>
        <taxon>Peptococcaceae</taxon>
        <taxon>Desulfofundulus</taxon>
    </lineage>
</organism>